<reference evidence="1" key="1">
    <citation type="submission" date="2022-08" db="EMBL/GenBank/DDBJ databases">
        <title>Genome Sequence of Fusarium decemcellulare.</title>
        <authorList>
            <person name="Buettner E."/>
        </authorList>
    </citation>
    <scope>NUCLEOTIDE SEQUENCE</scope>
    <source>
        <strain evidence="1">Babe19</strain>
    </source>
</reference>
<comment type="caution">
    <text evidence="1">The sequence shown here is derived from an EMBL/GenBank/DDBJ whole genome shotgun (WGS) entry which is preliminary data.</text>
</comment>
<protein>
    <submittedName>
        <fullName evidence="1">Uncharacterized protein</fullName>
    </submittedName>
</protein>
<dbReference type="Proteomes" id="UP001148629">
    <property type="component" value="Unassembled WGS sequence"/>
</dbReference>
<keyword evidence="2" id="KW-1185">Reference proteome</keyword>
<organism evidence="1 2">
    <name type="scientific">Fusarium decemcellulare</name>
    <dbReference type="NCBI Taxonomy" id="57161"/>
    <lineage>
        <taxon>Eukaryota</taxon>
        <taxon>Fungi</taxon>
        <taxon>Dikarya</taxon>
        <taxon>Ascomycota</taxon>
        <taxon>Pezizomycotina</taxon>
        <taxon>Sordariomycetes</taxon>
        <taxon>Hypocreomycetidae</taxon>
        <taxon>Hypocreales</taxon>
        <taxon>Nectriaceae</taxon>
        <taxon>Fusarium</taxon>
        <taxon>Fusarium decemcellulare species complex</taxon>
    </lineage>
</organism>
<evidence type="ECO:0000313" key="1">
    <source>
        <dbReference type="EMBL" id="KAJ3531218.1"/>
    </source>
</evidence>
<sequence>MMRTPFFNDVDPIVGVASAAVFCTYLTQQISSRRPEILSEMICWIALPFIFKQFGQSRSTTPLASVPFSEAQIRKVSSISQWIFAVAVAVACLYRAESNIVTLFPVLTPLLLIAQRHLGWESPSSTTSECWPFSALINSTWGAASVAAIACLSLFNRDLPGSALSAIPVASLLIVYLVLTPRPRNGVKPLPLVDAEASIIPLSIKVVVFLLVALSVQTAAFGFLSSDVVPTLLLGLAKASSWFFMIRTAQNTSWCIATTIGTFAITSTRNPFVQSSEVQTLTHLVVSLASLGQTIHFVPKQAKGRAIIWAFFILSLVPYVSNVLSIRRAQLLALKSFGDSRTHPVEALAHDAKTDFDALLRNQSASYPAAHHEYRRRYGIEPPPGFEAWYEFALSHHSLIIDEYDTIYDAVSPFWKMSGQEFGEMMRKMRKAPQSEVWLCTFSAKEAKTRCEHSHRSYDRHYSLLFDTILGDLKGVLPDVQFLVNHFDEPRVVIPLSTDSLDQKPFRFTDMSKKSTWDKITASCAESHRKTGNAYPEHNIETFDLPFVKNQFSAMDLCQHEEYRNMHGFLMSPKTFRLVEGLVPILSTGAPSSMGDILFPSPAYIEEEFQYDEARDPEWDRKTNNLYWAGSTTGGFALDDQWRNQQRQRFVALAQNLGYQQHSYLRENRGLVERAKSSFLNSRLFDVAFTRIFQCDKPYCRDQRTYFNTRSWVDKDEGLRSRLVFDMDGNGISGRYYKLLASNSVPLKQTIFREWHDERLMPWVHYVPVSQSLEELAELVLHLTSTEDGQRTAKEIATRGKEWFSRAFRDVDMTIYTYRLMLELARLQDPARKAS</sequence>
<gene>
    <name evidence="1" type="ORF">NM208_g8970</name>
</gene>
<name>A0ACC1S3C1_9HYPO</name>
<proteinExistence type="predicted"/>
<evidence type="ECO:0000313" key="2">
    <source>
        <dbReference type="Proteomes" id="UP001148629"/>
    </source>
</evidence>
<dbReference type="EMBL" id="JANRMS010001084">
    <property type="protein sequence ID" value="KAJ3531218.1"/>
    <property type="molecule type" value="Genomic_DNA"/>
</dbReference>
<accession>A0ACC1S3C1</accession>